<reference evidence="3" key="1">
    <citation type="journal article" date="2019" name="Int. J. Syst. Evol. Microbiol.">
        <title>The Global Catalogue of Microorganisms (GCM) 10K type strain sequencing project: providing services to taxonomists for standard genome sequencing and annotation.</title>
        <authorList>
            <consortium name="The Broad Institute Genomics Platform"/>
            <consortium name="The Broad Institute Genome Sequencing Center for Infectious Disease"/>
            <person name="Wu L."/>
            <person name="Ma J."/>
        </authorList>
    </citation>
    <scope>NUCLEOTIDE SEQUENCE [LARGE SCALE GENOMIC DNA]</scope>
    <source>
        <strain evidence="3">CGMCC 4.7132</strain>
    </source>
</reference>
<dbReference type="Gene3D" id="3.40.50.300">
    <property type="entry name" value="P-loop containing nucleotide triphosphate hydrolases"/>
    <property type="match status" value="1"/>
</dbReference>
<accession>A0ABV9CWR4</accession>
<sequence length="259" mass="28314">MEIYAVANQKGGVGKSATTMNLAGALAEAGDRVLVIDLDPQGHLSDALGISEPTEPATLHHAMLGKYTGAFRDLIAPHSSGVDVVPWSLDMFLLEPQLYAAQGKEHRLSHLLEQVEDDYEVCLIDCPPSLGALTDNALVAARRRPGRRGGAFIPVQSEDSSLRALRLFFGQVQSLERSLRLQVELLGMVVNLFDKRRGNIVLTALDALRSLPLPILAIIDDRSTIREAWRAHQTVVTYDPTSAAAGWYRDLAKAIRDSR</sequence>
<dbReference type="Pfam" id="PF13614">
    <property type="entry name" value="AAA_31"/>
    <property type="match status" value="1"/>
</dbReference>
<feature type="domain" description="AAA" evidence="1">
    <location>
        <begin position="1"/>
        <end position="182"/>
    </location>
</feature>
<dbReference type="RefSeq" id="WP_380852481.1">
    <property type="nucleotide sequence ID" value="NZ_JBHSFP010000068.1"/>
</dbReference>
<evidence type="ECO:0000259" key="1">
    <source>
        <dbReference type="Pfam" id="PF13614"/>
    </source>
</evidence>
<comment type="caution">
    <text evidence="2">The sequence shown here is derived from an EMBL/GenBank/DDBJ whole genome shotgun (WGS) entry which is preliminary data.</text>
</comment>
<protein>
    <submittedName>
        <fullName evidence="2">ParA family protein</fullName>
    </submittedName>
</protein>
<dbReference type="InterPro" id="IPR050678">
    <property type="entry name" value="DNA_Partitioning_ATPase"/>
</dbReference>
<dbReference type="SUPFAM" id="SSF52540">
    <property type="entry name" value="P-loop containing nucleoside triphosphate hydrolases"/>
    <property type="match status" value="1"/>
</dbReference>
<dbReference type="InterPro" id="IPR027417">
    <property type="entry name" value="P-loop_NTPase"/>
</dbReference>
<keyword evidence="3" id="KW-1185">Reference proteome</keyword>
<evidence type="ECO:0000313" key="3">
    <source>
        <dbReference type="Proteomes" id="UP001596004"/>
    </source>
</evidence>
<gene>
    <name evidence="2" type="ORF">ACFO60_39980</name>
</gene>
<proteinExistence type="predicted"/>
<dbReference type="EMBL" id="JBHSFP010000068">
    <property type="protein sequence ID" value="MFC4536989.1"/>
    <property type="molecule type" value="Genomic_DNA"/>
</dbReference>
<dbReference type="CDD" id="cd02042">
    <property type="entry name" value="ParAB_family"/>
    <property type="match status" value="1"/>
</dbReference>
<organism evidence="2 3">
    <name type="scientific">Sphaerisporangium dianthi</name>
    <dbReference type="NCBI Taxonomy" id="1436120"/>
    <lineage>
        <taxon>Bacteria</taxon>
        <taxon>Bacillati</taxon>
        <taxon>Actinomycetota</taxon>
        <taxon>Actinomycetes</taxon>
        <taxon>Streptosporangiales</taxon>
        <taxon>Streptosporangiaceae</taxon>
        <taxon>Sphaerisporangium</taxon>
    </lineage>
</organism>
<dbReference type="PANTHER" id="PTHR13696">
    <property type="entry name" value="P-LOOP CONTAINING NUCLEOSIDE TRIPHOSPHATE HYDROLASE"/>
    <property type="match status" value="1"/>
</dbReference>
<dbReference type="Proteomes" id="UP001596004">
    <property type="component" value="Unassembled WGS sequence"/>
</dbReference>
<name>A0ABV9CWR4_9ACTN</name>
<dbReference type="PANTHER" id="PTHR13696:SF99">
    <property type="entry name" value="COBYRINIC ACID AC-DIAMIDE SYNTHASE"/>
    <property type="match status" value="1"/>
</dbReference>
<evidence type="ECO:0000313" key="2">
    <source>
        <dbReference type="EMBL" id="MFC4536989.1"/>
    </source>
</evidence>
<dbReference type="InterPro" id="IPR025669">
    <property type="entry name" value="AAA_dom"/>
</dbReference>